<feature type="region of interest" description="Disordered" evidence="1">
    <location>
        <begin position="67"/>
        <end position="87"/>
    </location>
</feature>
<evidence type="ECO:0000313" key="3">
    <source>
        <dbReference type="Proteomes" id="UP000299084"/>
    </source>
</evidence>
<keyword evidence="3" id="KW-1185">Reference proteome</keyword>
<reference evidence="2 3" key="1">
    <citation type="journal article" date="2019" name="Mol. Ecol. Resour.">
        <title>Improving Illumina assemblies with Hi-C and long reads: an example with the North African dromedary.</title>
        <authorList>
            <person name="Elbers J.P."/>
            <person name="Rogers M.F."/>
            <person name="Perelman P.L."/>
            <person name="Proskuryakova A.A."/>
            <person name="Serdyukova N.A."/>
            <person name="Johnson W.E."/>
            <person name="Horin P."/>
            <person name="Corander J."/>
            <person name="Murphy D."/>
            <person name="Burger P.A."/>
        </authorList>
    </citation>
    <scope>NUCLEOTIDE SEQUENCE [LARGE SCALE GENOMIC DNA]</scope>
    <source>
        <strain evidence="2">Drom800</strain>
        <tissue evidence="2">Blood</tissue>
    </source>
</reference>
<feature type="compositionally biased region" description="Basic and acidic residues" evidence="1">
    <location>
        <begin position="1"/>
        <end position="13"/>
    </location>
</feature>
<sequence length="87" mass="9606">MGIGERKGEENRVQRPAPQLLTPPTPPPALPLSPYYRPLVSRQSRILVGSAQVSVIRQLTYDWLKSGDFSGPSNILSPPNSDRAILR</sequence>
<dbReference type="Proteomes" id="UP000299084">
    <property type="component" value="Unassembled WGS sequence"/>
</dbReference>
<feature type="region of interest" description="Disordered" evidence="1">
    <location>
        <begin position="1"/>
        <end position="33"/>
    </location>
</feature>
<protein>
    <submittedName>
        <fullName evidence="2">Uncharacterized protein</fullName>
    </submittedName>
</protein>
<proteinExistence type="predicted"/>
<evidence type="ECO:0000313" key="2">
    <source>
        <dbReference type="EMBL" id="KAB1267953.1"/>
    </source>
</evidence>
<feature type="compositionally biased region" description="Polar residues" evidence="1">
    <location>
        <begin position="71"/>
        <end position="80"/>
    </location>
</feature>
<dbReference type="EMBL" id="JWIN03000014">
    <property type="protein sequence ID" value="KAB1267953.1"/>
    <property type="molecule type" value="Genomic_DNA"/>
</dbReference>
<accession>A0A5N4D9W8</accession>
<organism evidence="2 3">
    <name type="scientific">Camelus dromedarius</name>
    <name type="common">Dromedary</name>
    <name type="synonym">Arabian camel</name>
    <dbReference type="NCBI Taxonomy" id="9838"/>
    <lineage>
        <taxon>Eukaryota</taxon>
        <taxon>Metazoa</taxon>
        <taxon>Chordata</taxon>
        <taxon>Craniata</taxon>
        <taxon>Vertebrata</taxon>
        <taxon>Euteleostomi</taxon>
        <taxon>Mammalia</taxon>
        <taxon>Eutheria</taxon>
        <taxon>Laurasiatheria</taxon>
        <taxon>Artiodactyla</taxon>
        <taxon>Tylopoda</taxon>
        <taxon>Camelidae</taxon>
        <taxon>Camelus</taxon>
    </lineage>
</organism>
<gene>
    <name evidence="2" type="ORF">Cadr_000012883</name>
</gene>
<name>A0A5N4D9W8_CAMDR</name>
<evidence type="ECO:0000256" key="1">
    <source>
        <dbReference type="SAM" id="MobiDB-lite"/>
    </source>
</evidence>
<dbReference type="AlphaFoldDB" id="A0A5N4D9W8"/>
<feature type="compositionally biased region" description="Pro residues" evidence="1">
    <location>
        <begin position="21"/>
        <end position="31"/>
    </location>
</feature>
<comment type="caution">
    <text evidence="2">The sequence shown here is derived from an EMBL/GenBank/DDBJ whole genome shotgun (WGS) entry which is preliminary data.</text>
</comment>